<feature type="domain" description="Glycosyltransferase 2-like" evidence="1">
    <location>
        <begin position="5"/>
        <end position="140"/>
    </location>
</feature>
<dbReference type="PANTHER" id="PTHR22916:SF3">
    <property type="entry name" value="UDP-GLCNAC:BETAGAL BETA-1,3-N-ACETYLGLUCOSAMINYLTRANSFERASE-LIKE PROTEIN 1"/>
    <property type="match status" value="1"/>
</dbReference>
<evidence type="ECO:0000313" key="3">
    <source>
        <dbReference type="Proteomes" id="UP000184550"/>
    </source>
</evidence>
<name>A0A7Z9E5I9_9CYAN</name>
<organism evidence="2 3">
    <name type="scientific">Planktothrix serta PCC 8927</name>
    <dbReference type="NCBI Taxonomy" id="671068"/>
    <lineage>
        <taxon>Bacteria</taxon>
        <taxon>Bacillati</taxon>
        <taxon>Cyanobacteriota</taxon>
        <taxon>Cyanophyceae</taxon>
        <taxon>Oscillatoriophycideae</taxon>
        <taxon>Oscillatoriales</taxon>
        <taxon>Microcoleaceae</taxon>
        <taxon>Planktothrix</taxon>
    </lineage>
</organism>
<dbReference type="AlphaFoldDB" id="A0A7Z9E5I9"/>
<dbReference type="GO" id="GO:0016758">
    <property type="term" value="F:hexosyltransferase activity"/>
    <property type="evidence" value="ECO:0007669"/>
    <property type="project" value="UniProtKB-ARBA"/>
</dbReference>
<dbReference type="InterPro" id="IPR029044">
    <property type="entry name" value="Nucleotide-diphossugar_trans"/>
</dbReference>
<dbReference type="Gene3D" id="3.90.550.10">
    <property type="entry name" value="Spore Coat Polysaccharide Biosynthesis Protein SpsA, Chain A"/>
    <property type="match status" value="1"/>
</dbReference>
<reference evidence="2" key="1">
    <citation type="submission" date="2019-10" db="EMBL/GenBank/DDBJ databases">
        <authorList>
            <consortium name="Genoscope - CEA"/>
            <person name="William W."/>
        </authorList>
    </citation>
    <scope>NUCLEOTIDE SEQUENCE [LARGE SCALE GENOMIC DNA]</scope>
    <source>
        <strain evidence="2">BBR_PRJEB10992</strain>
    </source>
</reference>
<evidence type="ECO:0000313" key="2">
    <source>
        <dbReference type="EMBL" id="VXD25468.1"/>
    </source>
</evidence>
<dbReference type="CDD" id="cd00761">
    <property type="entry name" value="Glyco_tranf_GTA_type"/>
    <property type="match status" value="1"/>
</dbReference>
<evidence type="ECO:0000259" key="1">
    <source>
        <dbReference type="Pfam" id="PF00535"/>
    </source>
</evidence>
<proteinExistence type="predicted"/>
<sequence length="327" mass="37838">MVDLTVAIPTYNGATRLPAVLEKLRSQTGTEQIDWEIFIIDNNSNDNTAELVKSYLQNWSYFVPLKYYFEPQQGVAFARKRAVKESQAPLIAFLDDDNLPALDWVEKACQFALNHPQAGAYASQVEGNYEIEPPENFERISGFFGITKRGDQPYRYEPKHKLLPPALALVVRKQAWCESIPQETFLTGPVGNIRLASEDIEAMLYIQQKGWEIWYSPALKTYHQIPAYRLERDYLINVAQNTGLARHHIRMLRFKPWQRPLLFPLGLANDIRKAIAYYLKHRKELKIDVVAACEMEFLKSSVISPFYLWKTSYLKKFDRGLETQANI</sequence>
<accession>A0A7Z9E5I9</accession>
<dbReference type="NCBIfam" id="NF038302">
    <property type="entry name" value="EPS_HpsE"/>
    <property type="match status" value="1"/>
</dbReference>
<keyword evidence="3" id="KW-1185">Reference proteome</keyword>
<dbReference type="OrthoDB" id="468448at2"/>
<dbReference type="InterPro" id="IPR001173">
    <property type="entry name" value="Glyco_trans_2-like"/>
</dbReference>
<dbReference type="EMBL" id="CZCU02000166">
    <property type="protein sequence ID" value="VXD25468.1"/>
    <property type="molecule type" value="Genomic_DNA"/>
</dbReference>
<keyword evidence="2" id="KW-0808">Transferase</keyword>
<gene>
    <name evidence="2" type="ORF">PL8927_880019</name>
</gene>
<protein>
    <submittedName>
        <fullName evidence="2">Glycosyl transferase, group 2 family protein</fullName>
    </submittedName>
</protein>
<dbReference type="Pfam" id="PF00535">
    <property type="entry name" value="Glycos_transf_2"/>
    <property type="match status" value="1"/>
</dbReference>
<dbReference type="PANTHER" id="PTHR22916">
    <property type="entry name" value="GLYCOSYLTRANSFERASE"/>
    <property type="match status" value="1"/>
</dbReference>
<dbReference type="Proteomes" id="UP000184550">
    <property type="component" value="Unassembled WGS sequence"/>
</dbReference>
<dbReference type="SUPFAM" id="SSF53448">
    <property type="entry name" value="Nucleotide-diphospho-sugar transferases"/>
    <property type="match status" value="1"/>
</dbReference>
<dbReference type="RefSeq" id="WP_083626821.1">
    <property type="nucleotide sequence ID" value="NZ_LR734886.1"/>
</dbReference>
<comment type="caution">
    <text evidence="2">The sequence shown here is derived from an EMBL/GenBank/DDBJ whole genome shotgun (WGS) entry which is preliminary data.</text>
</comment>